<evidence type="ECO:0000313" key="3">
    <source>
        <dbReference type="Proteomes" id="UP000078240"/>
    </source>
</evidence>
<feature type="compositionally biased region" description="Polar residues" evidence="1">
    <location>
        <begin position="41"/>
        <end position="57"/>
    </location>
</feature>
<dbReference type="EMBL" id="LSBH01000002">
    <property type="protein sequence ID" value="OAQ83998.1"/>
    <property type="molecule type" value="Genomic_DNA"/>
</dbReference>
<evidence type="ECO:0000313" key="2">
    <source>
        <dbReference type="EMBL" id="OAQ83998.1"/>
    </source>
</evidence>
<proteinExistence type="predicted"/>
<dbReference type="AlphaFoldDB" id="A0A179H2S7"/>
<name>A0A179H2S7_PURLI</name>
<dbReference type="Proteomes" id="UP000078240">
    <property type="component" value="Unassembled WGS sequence"/>
</dbReference>
<comment type="caution">
    <text evidence="2">The sequence shown here is derived from an EMBL/GenBank/DDBJ whole genome shotgun (WGS) entry which is preliminary data.</text>
</comment>
<evidence type="ECO:0000256" key="1">
    <source>
        <dbReference type="SAM" id="MobiDB-lite"/>
    </source>
</evidence>
<gene>
    <name evidence="2" type="ORF">VFPBJ_02766</name>
</gene>
<reference evidence="2 3" key="1">
    <citation type="submission" date="2016-01" db="EMBL/GenBank/DDBJ databases">
        <title>Biosynthesis of antibiotic leucinostatins and their inhibition on Phytophthora in bio-control Purpureocillium lilacinum.</title>
        <authorList>
            <person name="Wang G."/>
            <person name="Liu Z."/>
            <person name="Lin R."/>
            <person name="Li E."/>
            <person name="Mao Z."/>
            <person name="Ling J."/>
            <person name="Yin W."/>
            <person name="Xie B."/>
        </authorList>
    </citation>
    <scope>NUCLEOTIDE SEQUENCE [LARGE SCALE GENOMIC DNA]</scope>
    <source>
        <strain evidence="2">PLBJ-1</strain>
    </source>
</reference>
<protein>
    <submittedName>
        <fullName evidence="2">Uncharacterized protein</fullName>
    </submittedName>
</protein>
<organism evidence="2 3">
    <name type="scientific">Purpureocillium lilacinum</name>
    <name type="common">Paecilomyces lilacinus</name>
    <dbReference type="NCBI Taxonomy" id="33203"/>
    <lineage>
        <taxon>Eukaryota</taxon>
        <taxon>Fungi</taxon>
        <taxon>Dikarya</taxon>
        <taxon>Ascomycota</taxon>
        <taxon>Pezizomycotina</taxon>
        <taxon>Sordariomycetes</taxon>
        <taxon>Hypocreomycetidae</taxon>
        <taxon>Hypocreales</taxon>
        <taxon>Ophiocordycipitaceae</taxon>
        <taxon>Purpureocillium</taxon>
    </lineage>
</organism>
<sequence length="75" mass="8034">MHEMGPIRFGRVSIVVSTRVEQTKLSGCLKNQTSKEELNPHASQKGSNGTRVETANSDGKFHHEKGGATSAAKAI</sequence>
<accession>A0A179H2S7</accession>
<feature type="region of interest" description="Disordered" evidence="1">
    <location>
        <begin position="31"/>
        <end position="75"/>
    </location>
</feature>